<feature type="region of interest" description="Disordered" evidence="1">
    <location>
        <begin position="444"/>
        <end position="473"/>
    </location>
</feature>
<comment type="caution">
    <text evidence="2">The sequence shown here is derived from an EMBL/GenBank/DDBJ whole genome shotgun (WGS) entry which is preliminary data.</text>
</comment>
<proteinExistence type="predicted"/>
<name>A0A1L8MLS8_9STRE</name>
<dbReference type="EMBL" id="LZDD01000002">
    <property type="protein sequence ID" value="OJF71689.1"/>
    <property type="molecule type" value="Genomic_DNA"/>
</dbReference>
<dbReference type="RefSeq" id="WP_071793945.1">
    <property type="nucleotide sequence ID" value="NZ_LZDD01000002.1"/>
</dbReference>
<sequence length="597" mass="65315">MKDKKFIASLLIIFLIFSVTGKYTKDRSKLSSNYVYATTVKDPKTGKEFQYEVQMVADDKVKVAKTNVETGQKVYEEVYQGSATRVQISVNLPKDQTQLVVKRNDNPMPLVKPTSKVEVKSKKYVQIPKTTATIPVAKKTELVSSSSTSSSTSKESSSSQSETKASTSDSSKKSEDKSTSQTSKSTSSSTESSSSSTVASSSASKMEAGPGASQTEALPVQAFTKEESETIISEFGKWLSESDYGKDAIVVRNKVDGVCHFGASNTVFTSAKTIDGKLLTRLLGKVEGDISEDVNGMIDGEKASSEELIAHKDSFDLALLGLDLESTDAADYQSEGAFRIYSLKKAKQAYYTSQNDEFTKEVTPAVPDKENVGAKNDGYDYYYDQVVDQTKDSYQILLANNGRVYFVKNYWIGEDRKVERDYQLANDDIQKAYQTIIKKYKKTSDSSSSTSSSSTEDETSTSKTEATTGSKTMNIEEMKNGNFSSVAGVWKSSRTTMTIDASGNVTYTPSTSGFTQYIDIKYAKIEDGVLNAAITSPEAMASGTVPFIFIPAGVEIPTMAFVDGEVDKTDKSKDRFFGTQSKMTSDGLNQEIFYRAE</sequence>
<evidence type="ECO:0000256" key="1">
    <source>
        <dbReference type="SAM" id="MobiDB-lite"/>
    </source>
</evidence>
<reference evidence="3" key="1">
    <citation type="submission" date="2016-06" db="EMBL/GenBank/DDBJ databases">
        <authorList>
            <person name="de Vries S.P.W."/>
            <person name="Hadjirin N.F."/>
            <person name="Lay E.M."/>
            <person name="Zadoks R.N."/>
            <person name="Peacock S.J."/>
            <person name="Parkhill J."/>
            <person name="Grant A.J."/>
            <person name="Mcdougall S."/>
            <person name="Holmes M.A."/>
        </authorList>
    </citation>
    <scope>NUCLEOTIDE SEQUENCE [LARGE SCALE GENOMIC DNA]</scope>
    <source>
        <strain evidence="3">NZ1587</strain>
    </source>
</reference>
<accession>A0A1L8MLS8</accession>
<gene>
    <name evidence="2" type="ORF">A9Q68_06795</name>
</gene>
<organism evidence="2 3">
    <name type="scientific">Streptococcus bovimastitidis</name>
    <dbReference type="NCBI Taxonomy" id="1856638"/>
    <lineage>
        <taxon>Bacteria</taxon>
        <taxon>Bacillati</taxon>
        <taxon>Bacillota</taxon>
        <taxon>Bacilli</taxon>
        <taxon>Lactobacillales</taxon>
        <taxon>Streptococcaceae</taxon>
        <taxon>Streptococcus</taxon>
    </lineage>
</organism>
<protein>
    <submittedName>
        <fullName evidence="2">Uncharacterized protein</fullName>
    </submittedName>
</protein>
<dbReference type="STRING" id="1856638.A9Q68_06795"/>
<feature type="region of interest" description="Disordered" evidence="1">
    <location>
        <begin position="140"/>
        <end position="219"/>
    </location>
</feature>
<feature type="compositionally biased region" description="Low complexity" evidence="1">
    <location>
        <begin position="461"/>
        <end position="472"/>
    </location>
</feature>
<dbReference type="OrthoDB" id="2210401at2"/>
<feature type="compositionally biased region" description="Low complexity" evidence="1">
    <location>
        <begin position="445"/>
        <end position="454"/>
    </location>
</feature>
<keyword evidence="3" id="KW-1185">Reference proteome</keyword>
<feature type="compositionally biased region" description="Low complexity" evidence="1">
    <location>
        <begin position="179"/>
        <end position="205"/>
    </location>
</feature>
<dbReference type="AlphaFoldDB" id="A0A1L8MLS8"/>
<evidence type="ECO:0000313" key="2">
    <source>
        <dbReference type="EMBL" id="OJF71689.1"/>
    </source>
</evidence>
<feature type="compositionally biased region" description="Low complexity" evidence="1">
    <location>
        <begin position="143"/>
        <end position="169"/>
    </location>
</feature>
<evidence type="ECO:0000313" key="3">
    <source>
        <dbReference type="Proteomes" id="UP000182015"/>
    </source>
</evidence>
<dbReference type="Proteomes" id="UP000182015">
    <property type="component" value="Unassembled WGS sequence"/>
</dbReference>